<evidence type="ECO:0008006" key="3">
    <source>
        <dbReference type="Google" id="ProtNLM"/>
    </source>
</evidence>
<dbReference type="EMBL" id="CP124755">
    <property type="protein sequence ID" value="WGZ91070.1"/>
    <property type="molecule type" value="Genomic_DNA"/>
</dbReference>
<organism evidence="2">
    <name type="scientific">Candidatus Thiocaldithrix dubininis</name>
    <dbReference type="NCBI Taxonomy" id="3080823"/>
    <lineage>
        <taxon>Bacteria</taxon>
        <taxon>Pseudomonadati</taxon>
        <taxon>Pseudomonadota</taxon>
        <taxon>Gammaproteobacteria</taxon>
        <taxon>Thiotrichales</taxon>
        <taxon>Thiotrichaceae</taxon>
        <taxon>Candidatus Thiocaldithrix</taxon>
    </lineage>
</organism>
<dbReference type="AlphaFoldDB" id="A0AA95H6D8"/>
<evidence type="ECO:0000256" key="1">
    <source>
        <dbReference type="SAM" id="MobiDB-lite"/>
    </source>
</evidence>
<gene>
    <name evidence="2" type="ORF">QJT80_01040</name>
</gene>
<dbReference type="Proteomes" id="UP001300672">
    <property type="component" value="Chromosome"/>
</dbReference>
<dbReference type="Gene3D" id="1.10.10.10">
    <property type="entry name" value="Winged helix-like DNA-binding domain superfamily/Winged helix DNA-binding domain"/>
    <property type="match status" value="1"/>
</dbReference>
<protein>
    <recommendedName>
        <fullName evidence="3">Bacteriophage lambda Replication protein O N-terminal domain-containing protein</fullName>
    </recommendedName>
</protein>
<reference evidence="2" key="1">
    <citation type="journal article" date="2023" name="Int. J. Mol. Sci.">
        <title>Metagenomics Revealed a New Genus 'Candidatus Thiocaldithrix dubininis' gen. nov., sp. nov. and a New Species 'Candidatus Thiothrix putei' sp. nov. in the Family Thiotrichaceae, Some Members of Which Have Traits of Both Na+- and H+-Motive Energetics.</title>
        <authorList>
            <person name="Ravin N.V."/>
            <person name="Muntyan M.S."/>
            <person name="Smolyakov D.D."/>
            <person name="Rudenko T.S."/>
            <person name="Beletsky A.V."/>
            <person name="Mardanov A.V."/>
            <person name="Grabovich M.Y."/>
        </authorList>
    </citation>
    <scope>NUCLEOTIDE SEQUENCE</scope>
    <source>
        <strain evidence="2">GKL-01</strain>
    </source>
</reference>
<reference evidence="2" key="2">
    <citation type="submission" date="2023-04" db="EMBL/GenBank/DDBJ databases">
        <authorList>
            <person name="Beletskiy A.V."/>
            <person name="Mardanov A.V."/>
            <person name="Ravin N.V."/>
        </authorList>
    </citation>
    <scope>NUCLEOTIDE SEQUENCE</scope>
    <source>
        <strain evidence="2">GKL-01</strain>
    </source>
</reference>
<proteinExistence type="predicted"/>
<sequence>MSLARDWIEAALQADLSQNELRAFLVLFHQTLCYGKTHDALTLKRVAQLAHVRVDRITPALRAIADKGLIEIEAHAVFGQTFSIPPVLLPRAPSGFVVPALPKNRKPPPQNSNSSPEKQVTITTKTLTIENPTTTTAATAQALPYPPQFDAAQRQRAGELLDGLSPHDAHDCLAILTHALREPHKVRSPLGLLCQLAKAARRGCLDRACLRSPTPNATVPLAPPPRQVQHIQARQRAIQAEIQHIQHIYRLADTPLPDLELQKFAGLQLEWQRLATELAALVTW</sequence>
<accession>A0AA95H6D8</accession>
<feature type="region of interest" description="Disordered" evidence="1">
    <location>
        <begin position="101"/>
        <end position="126"/>
    </location>
</feature>
<evidence type="ECO:0000313" key="2">
    <source>
        <dbReference type="EMBL" id="WGZ91070.1"/>
    </source>
</evidence>
<name>A0AA95H6D8_9GAMM</name>
<dbReference type="InterPro" id="IPR036388">
    <property type="entry name" value="WH-like_DNA-bd_sf"/>
</dbReference>
<feature type="compositionally biased region" description="Low complexity" evidence="1">
    <location>
        <begin position="117"/>
        <end position="126"/>
    </location>
</feature>
<dbReference type="KEGG" id="tdu:QJT80_01040"/>